<gene>
    <name evidence="1" type="ORF">KOSB73_210032</name>
</gene>
<accession>A0A285AY29</accession>
<name>A0A285AY29_9ENTR</name>
<dbReference type="EMBL" id="FZTC01000014">
    <property type="protein sequence ID" value="SNU33538.1"/>
    <property type="molecule type" value="Genomic_DNA"/>
</dbReference>
<sequence length="89" mass="9726">MPLRLFSGETSGSVNSAIECGVVMISIPIPIVVVISKALVLQHGRLAKNNTCKFTQYFNQSLVLIINNQCVYNITACNELIILLSVNCK</sequence>
<organism evidence="1 2">
    <name type="scientific">Klebsiella grimontii</name>
    <dbReference type="NCBI Taxonomy" id="2058152"/>
    <lineage>
        <taxon>Bacteria</taxon>
        <taxon>Pseudomonadati</taxon>
        <taxon>Pseudomonadota</taxon>
        <taxon>Gammaproteobacteria</taxon>
        <taxon>Enterobacterales</taxon>
        <taxon>Enterobacteriaceae</taxon>
        <taxon>Klebsiella/Raoultella group</taxon>
        <taxon>Klebsiella</taxon>
    </lineage>
</organism>
<evidence type="ECO:0000313" key="2">
    <source>
        <dbReference type="Proteomes" id="UP000220639"/>
    </source>
</evidence>
<dbReference type="AlphaFoldDB" id="A0A285AY29"/>
<protein>
    <submittedName>
        <fullName evidence="1">Uncharacterized protein</fullName>
    </submittedName>
</protein>
<evidence type="ECO:0000313" key="1">
    <source>
        <dbReference type="EMBL" id="SNU33538.1"/>
    </source>
</evidence>
<reference evidence="2" key="1">
    <citation type="submission" date="2017-08" db="EMBL/GenBank/DDBJ databases">
        <authorList>
            <person name="Brisse S."/>
        </authorList>
    </citation>
    <scope>NUCLEOTIDE SEQUENCE [LARGE SCALE GENOMIC DNA]</scope>
    <source>
        <strain evidence="2">06D021</strain>
    </source>
</reference>
<dbReference type="Proteomes" id="UP000220639">
    <property type="component" value="Unassembled WGS sequence"/>
</dbReference>
<proteinExistence type="predicted"/>